<gene>
    <name evidence="1" type="ORF">EKO04_003368</name>
</gene>
<name>A0A8H7J831_9PLEO</name>
<keyword evidence="2" id="KW-1185">Reference proteome</keyword>
<reference evidence="1" key="2">
    <citation type="submission" date="2020-09" db="EMBL/GenBank/DDBJ databases">
        <title>Reference genome assembly for Australian Ascochyta lentis isolate Al4.</title>
        <authorList>
            <person name="Lee R.C."/>
            <person name="Farfan-Caceres L.M."/>
            <person name="Debler J.W."/>
            <person name="Williams A.H."/>
            <person name="Henares B.M."/>
        </authorList>
    </citation>
    <scope>NUCLEOTIDE SEQUENCE</scope>
    <source>
        <strain evidence="1">Al4</strain>
    </source>
</reference>
<dbReference type="EMBL" id="RZGK01000006">
    <property type="protein sequence ID" value="KAF9698278.1"/>
    <property type="molecule type" value="Genomic_DNA"/>
</dbReference>
<accession>A0A8H7J831</accession>
<protein>
    <submittedName>
        <fullName evidence="1">Uncharacterized protein</fullName>
    </submittedName>
</protein>
<organism evidence="1 2">
    <name type="scientific">Ascochyta lentis</name>
    <dbReference type="NCBI Taxonomy" id="205686"/>
    <lineage>
        <taxon>Eukaryota</taxon>
        <taxon>Fungi</taxon>
        <taxon>Dikarya</taxon>
        <taxon>Ascomycota</taxon>
        <taxon>Pezizomycotina</taxon>
        <taxon>Dothideomycetes</taxon>
        <taxon>Pleosporomycetidae</taxon>
        <taxon>Pleosporales</taxon>
        <taxon>Pleosporineae</taxon>
        <taxon>Didymellaceae</taxon>
        <taxon>Ascochyta</taxon>
    </lineage>
</organism>
<comment type="caution">
    <text evidence="1">The sequence shown here is derived from an EMBL/GenBank/DDBJ whole genome shotgun (WGS) entry which is preliminary data.</text>
</comment>
<dbReference type="Proteomes" id="UP000651452">
    <property type="component" value="Unassembled WGS sequence"/>
</dbReference>
<dbReference type="OrthoDB" id="5275938at2759"/>
<dbReference type="AlphaFoldDB" id="A0A8H7J831"/>
<proteinExistence type="predicted"/>
<evidence type="ECO:0000313" key="2">
    <source>
        <dbReference type="Proteomes" id="UP000651452"/>
    </source>
</evidence>
<evidence type="ECO:0000313" key="1">
    <source>
        <dbReference type="EMBL" id="KAF9698278.1"/>
    </source>
</evidence>
<sequence length="376" mass="42164">MRPRKSTSEPKEPERLPLVAKPVERFGKTKGSKVLLLVGNDCLPGGFRQFLVSQSCLQDLGPRWQSLLCNRSRDRLGEAFSASPKTISLRDEDANAMRLIMHVAHLQFTKLPKSLDFQDIVHLADIAARFDAHGLVASHIDAWVAPYHGRLLHPGYEEWLFIAYHFGYETEYLRLAKHLAVHCRVDPSGRWLLAPSTDVVLEGKFPADTLAHINEGRRQILADMLRGTYELWTSISEGISCKIANENEPNSGEVCAAINLFNFTRYLRGLELFPMLKDTTTYHPSPHELLTMLSNARHIIPIGMTVSAGRRGSVSVRSGRHGRCHVGHEVATRAERVLENVAWPVEIPTLLSIKRNAGEYRYNGANADSSEDETSI</sequence>
<reference evidence="1" key="1">
    <citation type="submission" date="2018-12" db="EMBL/GenBank/DDBJ databases">
        <authorList>
            <person name="Syme R.A."/>
            <person name="Farfan-Caceres L."/>
            <person name="Lichtenzveig J."/>
        </authorList>
    </citation>
    <scope>NUCLEOTIDE SEQUENCE</scope>
    <source>
        <strain evidence="1">Al4</strain>
    </source>
</reference>